<feature type="domain" description="DUF5979" evidence="4">
    <location>
        <begin position="432"/>
        <end position="536"/>
    </location>
</feature>
<feature type="signal peptide" evidence="2">
    <location>
        <begin position="1"/>
        <end position="18"/>
    </location>
</feature>
<dbReference type="Pfam" id="PF19407">
    <property type="entry name" value="DUF5979"/>
    <property type="match status" value="2"/>
</dbReference>
<evidence type="ECO:0000259" key="3">
    <source>
        <dbReference type="Pfam" id="PF08341"/>
    </source>
</evidence>
<keyword evidence="2" id="KW-0732">Signal</keyword>
<dbReference type="Proteomes" id="UP001316184">
    <property type="component" value="Chromosome"/>
</dbReference>
<feature type="compositionally biased region" description="Gly residues" evidence="1">
    <location>
        <begin position="541"/>
        <end position="563"/>
    </location>
</feature>
<dbReference type="EMBL" id="CP102173">
    <property type="protein sequence ID" value="UUP12110.1"/>
    <property type="molecule type" value="Genomic_DNA"/>
</dbReference>
<dbReference type="RefSeq" id="WP_232399597.1">
    <property type="nucleotide sequence ID" value="NZ_CP102173.1"/>
</dbReference>
<protein>
    <submittedName>
        <fullName evidence="5">Thioester domain-containing protein</fullName>
    </submittedName>
</protein>
<proteinExistence type="predicted"/>
<feature type="chain" id="PRO_5045543340" evidence="2">
    <location>
        <begin position="19"/>
        <end position="613"/>
    </location>
</feature>
<evidence type="ECO:0000256" key="1">
    <source>
        <dbReference type="SAM" id="MobiDB-lite"/>
    </source>
</evidence>
<reference evidence="5 6" key="1">
    <citation type="submission" date="2022-08" db="EMBL/GenBank/DDBJ databases">
        <title>novel species in genus Aeromicrobium.</title>
        <authorList>
            <person name="Ye L."/>
        </authorList>
    </citation>
    <scope>NUCLEOTIDE SEQUENCE [LARGE SCALE GENOMIC DNA]</scope>
    <source>
        <strain evidence="6">zg-Y1379</strain>
    </source>
</reference>
<sequence>MVFVLLTLSVLVGRPAGAAPEIGDVPVPAADSPFTELRITALTGDLGVTRVSAYVAPDTFDPEGGYPATAPAGSSAVLRGYVGIIPVVDDQGRESLAYCIDLFTSTEAGVTYERGNWAESNVRNLGRVGYILQNYYPTVPDQPAGQPDNVRSGAVQAAIWFFSDNFVVDPAEGELYDLTAAIVADTLANDPVTEPTQPALTISPSTAAAPSTGEIVGPFTVTANGPSTLQLEGVEVFADAAGTQPLAAGATVQPGAQLWARSTDASGDQGFSLRRAETVAANTVYLYDGAVPGRDAAQSLVLAETTELEAVASVRITQFAAGGIAVTKTISGEGAGLQGAIEIRAVCTPPGGGNPIERRATIPARAAEGPHTVTLTGFPAGSECTVTEPENGDNDQVRVTATSIDPGAVTIVEGENAAVAATNRYERGLGRLRLTKRIGGPAAGQQDKIVLTLDCDGPGAGNQFDQTFTIPARTASGNVRVATVRDIPVGTRCQVAESQNGTTETVVLDRPTAIRPGTATIVAEDRTREVVVTNIYREQDNGGGGGGGSGGGDFGGGGGGGVSDSGDLPGAGASESPVVPLTVAIALLLTGGIALAASRQAFSTGARGAQRPA</sequence>
<evidence type="ECO:0000313" key="5">
    <source>
        <dbReference type="EMBL" id="UUP12110.1"/>
    </source>
</evidence>
<evidence type="ECO:0000313" key="6">
    <source>
        <dbReference type="Proteomes" id="UP001316184"/>
    </source>
</evidence>
<dbReference type="Pfam" id="PF08341">
    <property type="entry name" value="TED"/>
    <property type="match status" value="1"/>
</dbReference>
<feature type="domain" description="DUF5979" evidence="4">
    <location>
        <begin position="325"/>
        <end position="426"/>
    </location>
</feature>
<organism evidence="5 6">
    <name type="scientific">Aeromicrobium wangtongii</name>
    <dbReference type="NCBI Taxonomy" id="2969247"/>
    <lineage>
        <taxon>Bacteria</taxon>
        <taxon>Bacillati</taxon>
        <taxon>Actinomycetota</taxon>
        <taxon>Actinomycetes</taxon>
        <taxon>Propionibacteriales</taxon>
        <taxon>Nocardioidaceae</taxon>
        <taxon>Aeromicrobium</taxon>
    </lineage>
</organism>
<dbReference type="InterPro" id="IPR046022">
    <property type="entry name" value="DUF5979"/>
</dbReference>
<feature type="domain" description="Thioester" evidence="3">
    <location>
        <begin position="97"/>
        <end position="168"/>
    </location>
</feature>
<feature type="region of interest" description="Disordered" evidence="1">
    <location>
        <begin position="537"/>
        <end position="575"/>
    </location>
</feature>
<evidence type="ECO:0000256" key="2">
    <source>
        <dbReference type="SAM" id="SignalP"/>
    </source>
</evidence>
<dbReference type="InterPro" id="IPR013552">
    <property type="entry name" value="Thioester_dom"/>
</dbReference>
<gene>
    <name evidence="5" type="ORF">NQV15_09580</name>
</gene>
<name>A0ABY5M1N1_9ACTN</name>
<evidence type="ECO:0000259" key="4">
    <source>
        <dbReference type="Pfam" id="PF19407"/>
    </source>
</evidence>
<keyword evidence="6" id="KW-1185">Reference proteome</keyword>
<accession>A0ABY5M1N1</accession>